<dbReference type="RefSeq" id="WP_382344160.1">
    <property type="nucleotide sequence ID" value="NZ_JBHSAB010000028.1"/>
</dbReference>
<accession>A0ABV8CI79</accession>
<sequence length="2301" mass="257235">MPNLNDLYLREKTSEQKYSATPQGSIDINRLLRGLPYWRNNTLEVNLKPKTLVLADWRAANWAEEKREKIKSLIRALLEKQFPIYIWQDSRLLQLSTDNIELLDDPQIRKNITPVKNEDILKKTAADYKLGHDQVHIVNDYWLDSLLDEQADPNEHYLDQWDVEYFISSGYPFFDVHLDEKLAAFLPQCSPLVTTIVHSSFSDNANALLKQLNTLMPQAKCLTKIKRLTLNKYNLNVLIETGSIECNGFIFNIEQLADLEELRLGDLDDRAIARLPEILAKTPKLKKLLFASYISDFTVTHPCCLPALENITMRYSGFDIDDGFIKNLLAPNASTLKIFQTSYCSFNLTQIEKMSLPRLEELSLCDAEVTDNQIEAFLAGCPNLKKLNLLTKACRNNKESLSIPNQKFKLVSLSIPEANTKTFLLDKETSKHLKELTLSGAFNGEVWGASALPALHTYKLEKVTKKGAFNTDTPLPEWPTLKQFSLDECVIYPEQLQNFLQALPNIKRLSILNCDGLRKDATIKLFLNALEHLEISCTHIKEGVFQSIFSQIPNLTALSLDKTGIVPLYMGILSLSKLEYLNLRDVTLTAENPQQSVKGSSRLKKIALKHVRGSISELVSAFDFDNLEELTIDTCGIDDKTLLTLIAKAPRLYLIRITNCPSLSAELRQKFERQKLDWESINHIRKEFSQSSNNYAPPDTQEFAPGTQELSLTATPPIYENHQHKLDADTKPDPDKEFNVERVFYALDGGNPPDVSKERHAVFNAYSVNPDPCNVNDAFTIYNKGELDLVERPAIACQGDILALEKTLAKVKNGRRFYGKQVLHLTHKWQAVRSLSANENVTHYHVEPGPVEMAYSQRDNLYYIRTTGKPVETVLDFLVEVPNSNFSVPNEVKELAQTVRQYKVAELKLPSGPLTGQEYLTAIEQQQAGACRHRALAFCDLLKQQCPDIQARIVENGCHAYVETLHNGCWVAHDLGGYPAKVNIHDNLNRKPTASQPSQSEIPAPLAAKIHEQQPDNPPLRANKALENYFTTWKETTLPLTEPVSFCQTLLSKEHKKLLVRCDSEEQVNALGLTLQTQCVARSRPVFYINSAEDLVCSAPFVKSLNGKGVITKGPGGPLFDFLQAHNDPANPPVLVVNYDKFSDDDLICFNGLLDDKRHADGTALPKGALVIGIQNKNKPTCYQGSDFYSRFEQCIACSVPLENLKASYPALSVSSAIPNDSIPIQLFNGADWKERLLGGWIIKGQDLIFQPGSLAEAIESGKPVVIENGPWDDPEFVYFWEQAKTLGEIRHGNERIKLPENFSLITKKGYDWASLINQVQWQEGLSSEALPLNPGKLYNFLQQYHCDNKRETLDTVQGLIADSANKTLAVNLTRKLTEDQWALLLAECQKHQVRLQVHCTTSLDLPPELKAPALKSPPYALNADQVKIIESSDLDASVATLTAADPEAVVIDISECAPHELIEHIHCHLDEKSLAFKFWKEGRTLPKMLAANKQIILKGRFSREMADALSPWLLKSGSGQLTLVTDKAEYFHYLPITRQSVTASDKLTILQTEYTESEITCLDQHYYDNEGLAQLKARLQYLRANPEANSDKAWQGITALPAYTQLPDFDLTNSAAIASAFNASRLKIINQVLSYAPYALLTGLTAVGKTTFIKEVLEPSGVKVHYGENNLRAWAEDTSDTLKVLFIDEANIGSNNWSMFEGLFNKPPTILIDGILHPLTDNHKVIFAANPLNYGGERILPALFKQHGNAIVFEPLPAEAIYEDSLKPIFANTACAGKAEAIAHKILAVYRFLVECSTTEVLISPRELQMMALLTASYHAKHPESDPLILAEHYAWQLGLACVPSHRKNAFNTEFKPKTQFVHAPAHLNSEVKTKFIITPSRQPLCQQLDDLLNLHDFRQQATNSVKKFGGLGGMIIEGDPGVGKSELVMDRLLAHGFKEAYMGDAVVPAKAFYRMPVSMSPAEKEALLKKAFKQGAFVIADEINSSPMMERLNNDLLSGNLPNGEKHGQPGGALIGTQNPITLAGRRPTGTALARRLINTGLQPLAGDEMLAIVKEKGIEEEMAQEIIRVFEQQAEYARRHNKQPAPTFRHLMRLTKHIIKGKIKAEELLERAAPINKTVSPCDFPAPSAVAAPDPVATSGTAPVPDPVPASDAVPESVLSEEEAKPSNHNALPHSTATQAAATQQDKLLELLIGICSNDSYWEKFTRVGKKPRGVIELQGYLNLENPACIDSISKLCAFKYSRYLQFFHYHARGRNTTTNELYRILSQLKNKDDATLTKVIQELEAFQQQQANMTHRL</sequence>
<evidence type="ECO:0000259" key="2">
    <source>
        <dbReference type="Pfam" id="PF24758"/>
    </source>
</evidence>
<keyword evidence="4" id="KW-1185">Reference proteome</keyword>
<dbReference type="InterPro" id="IPR027417">
    <property type="entry name" value="P-loop_NTPase"/>
</dbReference>
<dbReference type="SUPFAM" id="SSF52058">
    <property type="entry name" value="L domain-like"/>
    <property type="match status" value="1"/>
</dbReference>
<evidence type="ECO:0000313" key="3">
    <source>
        <dbReference type="EMBL" id="MFC3909699.1"/>
    </source>
</evidence>
<dbReference type="Gene3D" id="3.40.50.300">
    <property type="entry name" value="P-loop containing nucleotide triphosphate hydrolases"/>
    <property type="match status" value="1"/>
</dbReference>
<feature type="region of interest" description="Disordered" evidence="1">
    <location>
        <begin position="2003"/>
        <end position="2023"/>
    </location>
</feature>
<dbReference type="InterPro" id="IPR032675">
    <property type="entry name" value="LRR_dom_sf"/>
</dbReference>
<proteinExistence type="predicted"/>
<gene>
    <name evidence="3" type="ORF">ACFORL_11525</name>
</gene>
<dbReference type="InterPro" id="IPR055411">
    <property type="entry name" value="LRR_FXL15/At3g58940/PEG3-like"/>
</dbReference>
<dbReference type="PANTHER" id="PTHR13318">
    <property type="entry name" value="PARTNER OF PAIRED, ISOFORM B-RELATED"/>
    <property type="match status" value="1"/>
</dbReference>
<dbReference type="Pfam" id="PF24758">
    <property type="entry name" value="LRR_At5g56370"/>
    <property type="match status" value="1"/>
</dbReference>
<dbReference type="SUPFAM" id="SSF52540">
    <property type="entry name" value="P-loop containing nucleoside triphosphate hydrolases"/>
    <property type="match status" value="2"/>
</dbReference>
<feature type="domain" description="F-box/LRR-repeat protein 15/At3g58940/PEG3-like LRR" evidence="2">
    <location>
        <begin position="333"/>
        <end position="414"/>
    </location>
</feature>
<reference evidence="4" key="1">
    <citation type="journal article" date="2019" name="Int. J. Syst. Evol. Microbiol.">
        <title>The Global Catalogue of Microorganisms (GCM) 10K type strain sequencing project: providing services to taxonomists for standard genome sequencing and annotation.</title>
        <authorList>
            <consortium name="The Broad Institute Genomics Platform"/>
            <consortium name="The Broad Institute Genome Sequencing Center for Infectious Disease"/>
            <person name="Wu L."/>
            <person name="Ma J."/>
        </authorList>
    </citation>
    <scope>NUCLEOTIDE SEQUENCE [LARGE SCALE GENOMIC DNA]</scope>
    <source>
        <strain evidence="4">CCUG 59858</strain>
    </source>
</reference>
<feature type="region of interest" description="Disordered" evidence="1">
    <location>
        <begin position="2136"/>
        <end position="2182"/>
    </location>
</feature>
<organism evidence="3 4">
    <name type="scientific">Legionella dresdenensis</name>
    <dbReference type="NCBI Taxonomy" id="450200"/>
    <lineage>
        <taxon>Bacteria</taxon>
        <taxon>Pseudomonadati</taxon>
        <taxon>Pseudomonadota</taxon>
        <taxon>Gammaproteobacteria</taxon>
        <taxon>Legionellales</taxon>
        <taxon>Legionellaceae</taxon>
        <taxon>Legionella</taxon>
    </lineage>
</organism>
<name>A0ABV8CI79_9GAMM</name>
<dbReference type="Proteomes" id="UP001595758">
    <property type="component" value="Unassembled WGS sequence"/>
</dbReference>
<dbReference type="SUPFAM" id="SSF52047">
    <property type="entry name" value="RNI-like"/>
    <property type="match status" value="1"/>
</dbReference>
<dbReference type="Gene3D" id="3.80.10.10">
    <property type="entry name" value="Ribonuclease Inhibitor"/>
    <property type="match status" value="2"/>
</dbReference>
<protein>
    <recommendedName>
        <fullName evidence="2">F-box/LRR-repeat protein 15/At3g58940/PEG3-like LRR domain-containing protein</fullName>
    </recommendedName>
</protein>
<comment type="caution">
    <text evidence="3">The sequence shown here is derived from an EMBL/GenBank/DDBJ whole genome shotgun (WGS) entry which is preliminary data.</text>
</comment>
<evidence type="ECO:0000313" key="4">
    <source>
        <dbReference type="Proteomes" id="UP001595758"/>
    </source>
</evidence>
<dbReference type="EMBL" id="JBHSAB010000028">
    <property type="protein sequence ID" value="MFC3909699.1"/>
    <property type="molecule type" value="Genomic_DNA"/>
</dbReference>
<evidence type="ECO:0000256" key="1">
    <source>
        <dbReference type="SAM" id="MobiDB-lite"/>
    </source>
</evidence>